<keyword evidence="2 11" id="KW-0808">Transferase</keyword>
<evidence type="ECO:0000313" key="14">
    <source>
        <dbReference type="EMBL" id="CAD74839.1"/>
    </source>
</evidence>
<dbReference type="GO" id="GO:0009360">
    <property type="term" value="C:DNA polymerase III complex"/>
    <property type="evidence" value="ECO:0007669"/>
    <property type="project" value="InterPro"/>
</dbReference>
<reference evidence="14 15" key="1">
    <citation type="journal article" date="2003" name="Proc. Natl. Acad. Sci. U.S.A.">
        <title>Complete genome sequence of the marine planctomycete Pirellula sp. strain 1.</title>
        <authorList>
            <person name="Gloeckner F.O."/>
            <person name="Kube M."/>
            <person name="Bauer M."/>
            <person name="Teeling H."/>
            <person name="Lombardot T."/>
            <person name="Ludwig W."/>
            <person name="Gade D."/>
            <person name="Beck A."/>
            <person name="Borzym K."/>
            <person name="Heitmann K."/>
            <person name="Rabus R."/>
            <person name="Schlesner H."/>
            <person name="Amann R."/>
            <person name="Reinhardt R."/>
        </authorList>
    </citation>
    <scope>NUCLEOTIDE SEQUENCE [LARGE SCALE GENOMIC DNA]</scope>
    <source>
        <strain evidence="15">DSM 10527 / NCIMB 13988 / SH1</strain>
    </source>
</reference>
<dbReference type="SUPFAM" id="SSF48019">
    <property type="entry name" value="post-AAA+ oligomerization domain-like"/>
    <property type="match status" value="1"/>
</dbReference>
<comment type="catalytic activity">
    <reaction evidence="10 11">
        <text>DNA(n) + a 2'-deoxyribonucleoside 5'-triphosphate = DNA(n+1) + diphosphate</text>
        <dbReference type="Rhea" id="RHEA:22508"/>
        <dbReference type="Rhea" id="RHEA-COMP:17339"/>
        <dbReference type="Rhea" id="RHEA-COMP:17340"/>
        <dbReference type="ChEBI" id="CHEBI:33019"/>
        <dbReference type="ChEBI" id="CHEBI:61560"/>
        <dbReference type="ChEBI" id="CHEBI:173112"/>
        <dbReference type="EC" id="2.7.7.7"/>
    </reaction>
</comment>
<evidence type="ECO:0000259" key="13">
    <source>
        <dbReference type="SMART" id="SM00382"/>
    </source>
</evidence>
<dbReference type="InterPro" id="IPR045085">
    <property type="entry name" value="HLD_clamp_pol_III_gamma_tau"/>
</dbReference>
<dbReference type="InterPro" id="IPR003593">
    <property type="entry name" value="AAA+_ATPase"/>
</dbReference>
<evidence type="ECO:0000256" key="7">
    <source>
        <dbReference type="ARBA" id="ARBA00022833"/>
    </source>
</evidence>
<dbReference type="InterPro" id="IPR012763">
    <property type="entry name" value="DNA_pol_III_sug/sutau_N"/>
</dbReference>
<protein>
    <recommendedName>
        <fullName evidence="11">DNA polymerase III subunit gamma/tau</fullName>
        <ecNumber evidence="11">2.7.7.7</ecNumber>
    </recommendedName>
</protein>
<evidence type="ECO:0000256" key="6">
    <source>
        <dbReference type="ARBA" id="ARBA00022741"/>
    </source>
</evidence>
<name>Q7UQ66_RHOBA</name>
<gene>
    <name evidence="11 14" type="primary">dnaX</name>
    <name evidence="14" type="ordered locus">RB6494</name>
</gene>
<feature type="compositionally biased region" description="Low complexity" evidence="12">
    <location>
        <begin position="523"/>
        <end position="539"/>
    </location>
</feature>
<keyword evidence="15" id="KW-1185">Reference proteome</keyword>
<dbReference type="CDD" id="cd18137">
    <property type="entry name" value="HLD_clamp_pol_III_gamma_tau"/>
    <property type="match status" value="1"/>
</dbReference>
<evidence type="ECO:0000256" key="4">
    <source>
        <dbReference type="ARBA" id="ARBA00022705"/>
    </source>
</evidence>
<keyword evidence="4 11" id="KW-0235">DNA replication</keyword>
<evidence type="ECO:0000256" key="9">
    <source>
        <dbReference type="ARBA" id="ARBA00022932"/>
    </source>
</evidence>
<keyword evidence="5" id="KW-0479">Metal-binding</keyword>
<evidence type="ECO:0000256" key="5">
    <source>
        <dbReference type="ARBA" id="ARBA00022723"/>
    </source>
</evidence>
<dbReference type="eggNOG" id="COG2812">
    <property type="taxonomic scope" value="Bacteria"/>
</dbReference>
<evidence type="ECO:0000256" key="2">
    <source>
        <dbReference type="ARBA" id="ARBA00022679"/>
    </source>
</evidence>
<feature type="compositionally biased region" description="Low complexity" evidence="12">
    <location>
        <begin position="425"/>
        <end position="450"/>
    </location>
</feature>
<dbReference type="PATRIC" id="fig|243090.15.peg.3148"/>
<dbReference type="OrthoDB" id="9810148at2"/>
<dbReference type="GO" id="GO:0046872">
    <property type="term" value="F:metal ion binding"/>
    <property type="evidence" value="ECO:0007669"/>
    <property type="project" value="UniProtKB-KW"/>
</dbReference>
<dbReference type="Proteomes" id="UP000001025">
    <property type="component" value="Chromosome"/>
</dbReference>
<dbReference type="InterPro" id="IPR022754">
    <property type="entry name" value="DNA_pol_III_gamma-3"/>
</dbReference>
<dbReference type="GO" id="GO:0006261">
    <property type="term" value="P:DNA-templated DNA replication"/>
    <property type="evidence" value="ECO:0000318"/>
    <property type="project" value="GO_Central"/>
</dbReference>
<keyword evidence="9 11" id="KW-0239">DNA-directed DNA polymerase</keyword>
<dbReference type="Gene3D" id="1.20.272.10">
    <property type="match status" value="1"/>
</dbReference>
<dbReference type="EnsemblBacteria" id="CAD74839">
    <property type="protein sequence ID" value="CAD74839"/>
    <property type="gene ID" value="RB6494"/>
</dbReference>
<feature type="compositionally biased region" description="Polar residues" evidence="12">
    <location>
        <begin position="487"/>
        <end position="508"/>
    </location>
</feature>
<dbReference type="Gene3D" id="1.10.8.60">
    <property type="match status" value="1"/>
</dbReference>
<dbReference type="AlphaFoldDB" id="Q7UQ66"/>
<evidence type="ECO:0000256" key="12">
    <source>
        <dbReference type="SAM" id="MobiDB-lite"/>
    </source>
</evidence>
<dbReference type="FunFam" id="3.40.50.300:FF:000014">
    <property type="entry name" value="DNA polymerase III subunit gamma/tau"/>
    <property type="match status" value="1"/>
</dbReference>
<dbReference type="GO" id="GO:0005524">
    <property type="term" value="F:ATP binding"/>
    <property type="evidence" value="ECO:0007669"/>
    <property type="project" value="UniProtKB-KW"/>
</dbReference>
<proteinExistence type="inferred from homology"/>
<dbReference type="GO" id="GO:0003887">
    <property type="term" value="F:DNA-directed DNA polymerase activity"/>
    <property type="evidence" value="ECO:0007669"/>
    <property type="project" value="UniProtKB-KW"/>
</dbReference>
<feature type="domain" description="AAA+ ATPase" evidence="13">
    <location>
        <begin position="71"/>
        <end position="213"/>
    </location>
</feature>
<dbReference type="STRING" id="243090.RB6494"/>
<comment type="function">
    <text evidence="11">DNA polymerase III is a complex, multichain enzyme responsible for most of the replicative synthesis in bacteria. This DNA polymerase also exhibits 3' to 5' exonuclease activity.</text>
</comment>
<dbReference type="EC" id="2.7.7.7" evidence="11"/>
<comment type="subunit">
    <text evidence="11">DNA polymerase III contains a core (composed of alpha, epsilon and theta chains) that associates with a tau subunit. This core dimerizes to form the POLIII' complex. PolIII' associates with the gamma complex (composed of gamma, delta, delta', psi and chi chains) and with the beta chain to form the complete DNA polymerase III complex.</text>
</comment>
<evidence type="ECO:0000256" key="11">
    <source>
        <dbReference type="RuleBase" id="RU364063"/>
    </source>
</evidence>
<dbReference type="SMART" id="SM00382">
    <property type="entry name" value="AAA"/>
    <property type="match status" value="1"/>
</dbReference>
<evidence type="ECO:0000256" key="10">
    <source>
        <dbReference type="ARBA" id="ARBA00049244"/>
    </source>
</evidence>
<evidence type="ECO:0000313" key="15">
    <source>
        <dbReference type="Proteomes" id="UP000001025"/>
    </source>
</evidence>
<dbReference type="GO" id="GO:0003677">
    <property type="term" value="F:DNA binding"/>
    <property type="evidence" value="ECO:0007669"/>
    <property type="project" value="InterPro"/>
</dbReference>
<dbReference type="CDD" id="cd00009">
    <property type="entry name" value="AAA"/>
    <property type="match status" value="1"/>
</dbReference>
<dbReference type="NCBIfam" id="TIGR02397">
    <property type="entry name" value="dnaX_nterm"/>
    <property type="match status" value="1"/>
</dbReference>
<sequence length="676" mass="71375">MRVAATEQTQLPAVFLPVSTTSRESVSDDQSADNGSYVVVARRYRPRDFTQLVGQDHVARALQGAIETSRVGHAYLFTGARGVGKTSTARIFAKALNHPDGPTANPDSESDVAQAIDSGEDVDVIEIDGASNRGIDEIRSLRANVGVRPSRSRYKIYIIDEVHMLTGAAFNALLKTLEEPPEHVKFIFCTTDPEKIPITVLSRCQRFDFAPVESDKIVQRLREIVEAEDNTVEDEALELLARRAAGSMRDSQSLLEQVLSFSDGHLTADHVHTMLGTADDQRLHRLAEAMADRDASAALSQIDEAIAAGVDAGRLAEQMLGYFRDLMAVAVGCEASLMRYAAASMHGSLGELAGRWGLQTVLAIVGLVDETLVRIRHSVHARVLLEATVIQVCHLPDLQAISDLTAAASGAGGGKSAGEKKKRVAVASSSPSSAAMPTSAVPSSSTSPAAGSDAKVRVDSPAAPSGDHRAATSATASVAAGVPSGTPPVNSGSTAATSSQPAPQSQAVPSGGVATAVATPPQSEGAENSAAANESTTSTDGYPLISGDEATSSWSQVLQEMDPMTATLAKAAERVDSPEPGVLRMIFPGNSGLAFSRCQMPEHKEEILRTLSRVTGRRATLQFEATAVKKIEPVAAAKPKNKNRMQRMREIQANPLVQSCVELLGAEIVRVDTPRG</sequence>
<dbReference type="KEGG" id="rba:RB6494"/>
<dbReference type="InterPro" id="IPR008921">
    <property type="entry name" value="DNA_pol3_clamp-load_cplx_C"/>
</dbReference>
<dbReference type="Gene3D" id="3.40.50.300">
    <property type="entry name" value="P-loop containing nucleotide triphosphate hydrolases"/>
    <property type="match status" value="1"/>
</dbReference>
<dbReference type="HOGENOM" id="CLU_006229_0_7_0"/>
<dbReference type="EMBL" id="BX294144">
    <property type="protein sequence ID" value="CAD74839.1"/>
    <property type="molecule type" value="Genomic_DNA"/>
</dbReference>
<dbReference type="SUPFAM" id="SSF52540">
    <property type="entry name" value="P-loop containing nucleoside triphosphate hydrolases"/>
    <property type="match status" value="1"/>
</dbReference>
<organism evidence="14 15">
    <name type="scientific">Rhodopirellula baltica (strain DSM 10527 / NCIMB 13988 / SH1)</name>
    <dbReference type="NCBI Taxonomy" id="243090"/>
    <lineage>
        <taxon>Bacteria</taxon>
        <taxon>Pseudomonadati</taxon>
        <taxon>Planctomycetota</taxon>
        <taxon>Planctomycetia</taxon>
        <taxon>Pirellulales</taxon>
        <taxon>Pirellulaceae</taxon>
        <taxon>Rhodopirellula</taxon>
    </lineage>
</organism>
<keyword evidence="6 11" id="KW-0547">Nucleotide-binding</keyword>
<evidence type="ECO:0000256" key="3">
    <source>
        <dbReference type="ARBA" id="ARBA00022695"/>
    </source>
</evidence>
<dbReference type="InterPro" id="IPR050238">
    <property type="entry name" value="DNA_Rep/Repair_Clamp_Loader"/>
</dbReference>
<evidence type="ECO:0000256" key="8">
    <source>
        <dbReference type="ARBA" id="ARBA00022840"/>
    </source>
</evidence>
<dbReference type="Pfam" id="PF22608">
    <property type="entry name" value="DNAX_ATPase_lid"/>
    <property type="match status" value="1"/>
</dbReference>
<accession>Q7UQ66</accession>
<feature type="region of interest" description="Disordered" evidence="12">
    <location>
        <begin position="409"/>
        <end position="548"/>
    </location>
</feature>
<keyword evidence="8 11" id="KW-0067">ATP-binding</keyword>
<dbReference type="PANTHER" id="PTHR11669">
    <property type="entry name" value="REPLICATION FACTOR C / DNA POLYMERASE III GAMMA-TAU SUBUNIT"/>
    <property type="match status" value="1"/>
</dbReference>
<feature type="compositionally biased region" description="Low complexity" evidence="12">
    <location>
        <begin position="471"/>
        <end position="480"/>
    </location>
</feature>
<keyword evidence="7" id="KW-0862">Zinc</keyword>
<keyword evidence="3 11" id="KW-0548">Nucleotidyltransferase</keyword>
<evidence type="ECO:0000256" key="1">
    <source>
        <dbReference type="ARBA" id="ARBA00006360"/>
    </source>
</evidence>
<dbReference type="PANTHER" id="PTHR11669:SF0">
    <property type="entry name" value="PROTEIN STICHEL-LIKE 2"/>
    <property type="match status" value="1"/>
</dbReference>
<dbReference type="Pfam" id="PF12169">
    <property type="entry name" value="DNA_pol3_gamma3"/>
    <property type="match status" value="1"/>
</dbReference>
<dbReference type="NCBIfam" id="NF004046">
    <property type="entry name" value="PRK05563.1"/>
    <property type="match status" value="1"/>
</dbReference>
<comment type="similarity">
    <text evidence="1 11">Belongs to the DnaX/STICHEL family.</text>
</comment>
<dbReference type="FunFam" id="1.10.8.60:FF:000013">
    <property type="entry name" value="DNA polymerase III subunit gamma/tau"/>
    <property type="match status" value="1"/>
</dbReference>
<dbReference type="Pfam" id="PF13177">
    <property type="entry name" value="DNA_pol3_delta2"/>
    <property type="match status" value="1"/>
</dbReference>
<dbReference type="InParanoid" id="Q7UQ66"/>
<dbReference type="InterPro" id="IPR027417">
    <property type="entry name" value="P-loop_NTPase"/>
</dbReference>